<feature type="transmembrane region" description="Helical" evidence="7">
    <location>
        <begin position="443"/>
        <end position="464"/>
    </location>
</feature>
<evidence type="ECO:0000256" key="6">
    <source>
        <dbReference type="SAM" id="MobiDB-lite"/>
    </source>
</evidence>
<reference evidence="9" key="1">
    <citation type="journal article" date="2020" name="Stud. Mycol.">
        <title>101 Dothideomycetes genomes: a test case for predicting lifestyles and emergence of pathogens.</title>
        <authorList>
            <person name="Haridas S."/>
            <person name="Albert R."/>
            <person name="Binder M."/>
            <person name="Bloem J."/>
            <person name="Labutti K."/>
            <person name="Salamov A."/>
            <person name="Andreopoulos B."/>
            <person name="Baker S."/>
            <person name="Barry K."/>
            <person name="Bills G."/>
            <person name="Bluhm B."/>
            <person name="Cannon C."/>
            <person name="Castanera R."/>
            <person name="Culley D."/>
            <person name="Daum C."/>
            <person name="Ezra D."/>
            <person name="Gonzalez J."/>
            <person name="Henrissat B."/>
            <person name="Kuo A."/>
            <person name="Liang C."/>
            <person name="Lipzen A."/>
            <person name="Lutzoni F."/>
            <person name="Magnuson J."/>
            <person name="Mondo S."/>
            <person name="Nolan M."/>
            <person name="Ohm R."/>
            <person name="Pangilinan J."/>
            <person name="Park H.-J."/>
            <person name="Ramirez L."/>
            <person name="Alfaro M."/>
            <person name="Sun H."/>
            <person name="Tritt A."/>
            <person name="Yoshinaga Y."/>
            <person name="Zwiers L.-H."/>
            <person name="Turgeon B."/>
            <person name="Goodwin S."/>
            <person name="Spatafora J."/>
            <person name="Crous P."/>
            <person name="Grigoriev I."/>
        </authorList>
    </citation>
    <scope>NUCLEOTIDE SEQUENCE</scope>
    <source>
        <strain evidence="9">CBS 269.34</strain>
    </source>
</reference>
<evidence type="ECO:0000256" key="3">
    <source>
        <dbReference type="ARBA" id="ARBA00022692"/>
    </source>
</evidence>
<evidence type="ECO:0000259" key="8">
    <source>
        <dbReference type="Pfam" id="PF00324"/>
    </source>
</evidence>
<comment type="subcellular location">
    <subcellularLocation>
        <location evidence="1">Membrane</location>
        <topology evidence="1">Multi-pass membrane protein</topology>
    </subcellularLocation>
</comment>
<evidence type="ECO:0000256" key="1">
    <source>
        <dbReference type="ARBA" id="ARBA00004141"/>
    </source>
</evidence>
<feature type="transmembrane region" description="Helical" evidence="7">
    <location>
        <begin position="157"/>
        <end position="176"/>
    </location>
</feature>
<dbReference type="Proteomes" id="UP000799750">
    <property type="component" value="Unassembled WGS sequence"/>
</dbReference>
<feature type="region of interest" description="Disordered" evidence="6">
    <location>
        <begin position="370"/>
        <end position="391"/>
    </location>
</feature>
<keyword evidence="2" id="KW-0813">Transport</keyword>
<feature type="transmembrane region" description="Helical" evidence="7">
    <location>
        <begin position="12"/>
        <end position="31"/>
    </location>
</feature>
<name>A0A6A6QF78_9PEZI</name>
<dbReference type="InterPro" id="IPR004841">
    <property type="entry name" value="AA-permease/SLC12A_dom"/>
</dbReference>
<feature type="transmembrane region" description="Helical" evidence="7">
    <location>
        <begin position="412"/>
        <end position="431"/>
    </location>
</feature>
<proteinExistence type="predicted"/>
<evidence type="ECO:0000256" key="7">
    <source>
        <dbReference type="SAM" id="Phobius"/>
    </source>
</evidence>
<dbReference type="Gene3D" id="1.20.1740.10">
    <property type="entry name" value="Amino acid/polyamine transporter I"/>
    <property type="match status" value="1"/>
</dbReference>
<evidence type="ECO:0000313" key="9">
    <source>
        <dbReference type="EMBL" id="KAF2490696.1"/>
    </source>
</evidence>
<feature type="transmembrane region" description="Helical" evidence="7">
    <location>
        <begin position="327"/>
        <end position="350"/>
    </location>
</feature>
<keyword evidence="4 7" id="KW-1133">Transmembrane helix</keyword>
<dbReference type="OrthoDB" id="3900342at2759"/>
<feature type="transmembrane region" description="Helical" evidence="7">
    <location>
        <begin position="213"/>
        <end position="235"/>
    </location>
</feature>
<evidence type="ECO:0000256" key="2">
    <source>
        <dbReference type="ARBA" id="ARBA00022448"/>
    </source>
</evidence>
<feature type="transmembrane region" description="Helical" evidence="7">
    <location>
        <begin position="127"/>
        <end position="145"/>
    </location>
</feature>
<protein>
    <recommendedName>
        <fullName evidence="8">Amino acid permease/ SLC12A domain-containing protein</fullName>
    </recommendedName>
</protein>
<evidence type="ECO:0000256" key="4">
    <source>
        <dbReference type="ARBA" id="ARBA00022989"/>
    </source>
</evidence>
<evidence type="ECO:0000256" key="5">
    <source>
        <dbReference type="ARBA" id="ARBA00023136"/>
    </source>
</evidence>
<dbReference type="AlphaFoldDB" id="A0A6A6QF78"/>
<feature type="transmembrane region" description="Helical" evidence="7">
    <location>
        <begin position="89"/>
        <end position="107"/>
    </location>
</feature>
<keyword evidence="5 7" id="KW-0472">Membrane</keyword>
<dbReference type="EMBL" id="MU004196">
    <property type="protein sequence ID" value="KAF2490696.1"/>
    <property type="molecule type" value="Genomic_DNA"/>
</dbReference>
<dbReference type="PANTHER" id="PTHR43495:SF5">
    <property type="entry name" value="GAMMA-AMINOBUTYRIC ACID PERMEASE"/>
    <property type="match status" value="1"/>
</dbReference>
<sequence>MADNKNELKRDLSPMQILMITVSVTIGVGFFVSTGEILAIAGPMGTFLAFFLVGLIAWSMMEGLAHMTIMWPVPNPMVEFPATFVDKDLGTVVCFAYWYSTAISIAAVTTTAGDIFQYWKGGEKGDASKVLIFLLFPVLVFLLNYNNVKLFGGIETVGGMIKSFIVVLVYWTMFFIDWGVGPGNGNHSECVKDGFQNDHRAVAGNSGTVSNSLALSLAVFPYTGIESFTLTAFEAKDQNSLRRPAKLIAPIVMLLYLLSVLGFVLNVDWRNGSLPAYYSQWTNTDASEAYDCQHDRRDLIGDTTTGAEKGDTIIPVIALDQAGLPGYAGFINACLFYSALSMANSLLFVASRTLYGYGRSFNSHSFNQPNLNSPSLNGPDQPNAPQAKHTPYTRSWPARIASKFGHVNSFKVPTAALFASLFFAWTPFLSLGDVPHLRSTQQVLINIGSTSCVIVWAAQSLAYLRMYYSFKKHPALFGIADMKEYDVLNKTKNSSYLGCLQPGLAWFSLFSCLVIVLLFASAGLWNSQGNIALKAVNIYLGPLLCAALYGGLKLKHGYMAHGITGCFRGWGHGWARCTSEHDVKTIIRKLEDKSFLTVDRELESQIRPANAIENAQADTDTQASGNARENEVH</sequence>
<organism evidence="9 10">
    <name type="scientific">Lophium mytilinum</name>
    <dbReference type="NCBI Taxonomy" id="390894"/>
    <lineage>
        <taxon>Eukaryota</taxon>
        <taxon>Fungi</taxon>
        <taxon>Dikarya</taxon>
        <taxon>Ascomycota</taxon>
        <taxon>Pezizomycotina</taxon>
        <taxon>Dothideomycetes</taxon>
        <taxon>Pleosporomycetidae</taxon>
        <taxon>Mytilinidiales</taxon>
        <taxon>Mytilinidiaceae</taxon>
        <taxon>Lophium</taxon>
    </lineage>
</organism>
<evidence type="ECO:0000313" key="10">
    <source>
        <dbReference type="Proteomes" id="UP000799750"/>
    </source>
</evidence>
<dbReference type="PANTHER" id="PTHR43495">
    <property type="entry name" value="GABA PERMEASE"/>
    <property type="match status" value="1"/>
</dbReference>
<accession>A0A6A6QF78</accession>
<gene>
    <name evidence="9" type="ORF">BU16DRAFT_585087</name>
</gene>
<feature type="transmembrane region" description="Helical" evidence="7">
    <location>
        <begin position="37"/>
        <end position="58"/>
    </location>
</feature>
<feature type="compositionally biased region" description="Polar residues" evidence="6">
    <location>
        <begin position="616"/>
        <end position="627"/>
    </location>
</feature>
<dbReference type="Pfam" id="PF00324">
    <property type="entry name" value="AA_permease"/>
    <property type="match status" value="1"/>
</dbReference>
<feature type="compositionally biased region" description="Polar residues" evidence="6">
    <location>
        <begin position="370"/>
        <end position="384"/>
    </location>
</feature>
<feature type="transmembrane region" description="Helical" evidence="7">
    <location>
        <begin position="247"/>
        <end position="265"/>
    </location>
</feature>
<keyword evidence="10" id="KW-1185">Reference proteome</keyword>
<dbReference type="GO" id="GO:0055085">
    <property type="term" value="P:transmembrane transport"/>
    <property type="evidence" value="ECO:0007669"/>
    <property type="project" value="InterPro"/>
</dbReference>
<feature type="region of interest" description="Disordered" evidence="6">
    <location>
        <begin position="611"/>
        <end position="633"/>
    </location>
</feature>
<feature type="domain" description="Amino acid permease/ SLC12A" evidence="8">
    <location>
        <begin position="17"/>
        <end position="359"/>
    </location>
</feature>
<feature type="transmembrane region" description="Helical" evidence="7">
    <location>
        <begin position="531"/>
        <end position="552"/>
    </location>
</feature>
<feature type="transmembrane region" description="Helical" evidence="7">
    <location>
        <begin position="504"/>
        <end position="525"/>
    </location>
</feature>
<dbReference type="GO" id="GO:0016020">
    <property type="term" value="C:membrane"/>
    <property type="evidence" value="ECO:0007669"/>
    <property type="project" value="UniProtKB-SubCell"/>
</dbReference>
<keyword evidence="3 7" id="KW-0812">Transmembrane</keyword>